<dbReference type="GO" id="GO:0000725">
    <property type="term" value="P:recombinational repair"/>
    <property type="evidence" value="ECO:0007669"/>
    <property type="project" value="TreeGrafter"/>
</dbReference>
<evidence type="ECO:0000313" key="19">
    <source>
        <dbReference type="Proteomes" id="UP000001942"/>
    </source>
</evidence>
<dbReference type="CDD" id="cd18807">
    <property type="entry name" value="SF1_C_UvrD"/>
    <property type="match status" value="1"/>
</dbReference>
<dbReference type="InterPro" id="IPR014016">
    <property type="entry name" value="UvrD-like_ATP-bd"/>
</dbReference>
<evidence type="ECO:0000256" key="4">
    <source>
        <dbReference type="ARBA" id="ARBA00022801"/>
    </source>
</evidence>
<dbReference type="eggNOG" id="COG0210">
    <property type="taxonomic scope" value="Bacteria"/>
</dbReference>
<keyword evidence="19" id="KW-1185">Reference proteome</keyword>
<dbReference type="PANTHER" id="PTHR11070:SF2">
    <property type="entry name" value="ATP-DEPENDENT DNA HELICASE SRS2"/>
    <property type="match status" value="1"/>
</dbReference>
<keyword evidence="4 15" id="KW-0378">Hydrolase</keyword>
<dbReference type="Proteomes" id="UP000001942">
    <property type="component" value="Chromosome"/>
</dbReference>
<feature type="domain" description="UvrD-like helicase C-terminal" evidence="17">
    <location>
        <begin position="295"/>
        <end position="555"/>
    </location>
</feature>
<dbReference type="GO" id="GO:0016887">
    <property type="term" value="F:ATP hydrolysis activity"/>
    <property type="evidence" value="ECO:0007669"/>
    <property type="project" value="RHEA"/>
</dbReference>
<dbReference type="Pfam" id="PF13361">
    <property type="entry name" value="UvrD_C"/>
    <property type="match status" value="1"/>
</dbReference>
<evidence type="ECO:0000256" key="1">
    <source>
        <dbReference type="ARBA" id="ARBA00009922"/>
    </source>
</evidence>
<comment type="similarity">
    <text evidence="1">Belongs to the helicase family. UvrD subfamily.</text>
</comment>
<keyword evidence="3" id="KW-0227">DNA damage</keyword>
<dbReference type="InterPro" id="IPR027417">
    <property type="entry name" value="P-loop_NTPase"/>
</dbReference>
<sequence>MWYDLDHLAQSTIMNLNDEQRLAVETVNGPVLILAGAGTGKTKTLVHRIAHLIRSGYAHPNQIMAVTFANKAANEMIQRVNEIVGEMKFHWIGTFHAAAAKILRIEAEKLGFKPDFTILDVDDQVRMLQKVAQEKKIEADKALLKKYLSVISAWKDKAFTPSRVRFNNAANTWFEKQALSVYDTYQKKLKENNSMDFGDLLMHNVTLFNKDAETLEKYKEKFRYIMVDEYQDTNLCQYLWLRLLAQKHSNICCVGDDDQSIYGWRGAEVGNILRFAKDFEGAKVIKLEQNYRSTNKILTAAHNIIKNNQSRLTKKLWTAYPGGEEIQIFTYMDSEQEARAIIRMIKERKLLCRYSDTAILVRAGFQTRAFEEAAIHENVPYRVVGGLKFYERKEIRDIIAYLRLVVNPNDNLAFERIINTPKRGLGQASLNKIYNYSLEEGCSMFEAVRKLEENEKLKSTALLTFVKQVRKWQEESLNHSLHDLLKKITLESGYISALKEQDETRIENVDELFRVIQEFDDATDFLQHVSLLTESDAQINNSDAVNMMTLHASKGLEFEQVFLPGWEDGTFPHVRSLCSTEQIEEERRLAYVGITRAKRFLTITSAHRRLIRNSWQNTVKSRFMLELAEK</sequence>
<evidence type="ECO:0000256" key="7">
    <source>
        <dbReference type="ARBA" id="ARBA00023125"/>
    </source>
</evidence>
<dbReference type="SUPFAM" id="SSF52540">
    <property type="entry name" value="P-loop containing nucleoside triphosphate hydrolases"/>
    <property type="match status" value="1"/>
</dbReference>
<dbReference type="GO" id="GO:0033202">
    <property type="term" value="C:DNA helicase complex"/>
    <property type="evidence" value="ECO:0007669"/>
    <property type="project" value="TreeGrafter"/>
</dbReference>
<protein>
    <recommendedName>
        <fullName evidence="12">DNA 3'-5' helicase</fullName>
        <ecNumber evidence="12">5.6.2.4</ecNumber>
    </recommendedName>
    <alternativeName>
        <fullName evidence="13">DNA 3'-5' helicase II</fullName>
    </alternativeName>
</protein>
<keyword evidence="7" id="KW-0238">DNA-binding</keyword>
<comment type="catalytic activity">
    <reaction evidence="11">
        <text>Couples ATP hydrolysis with the unwinding of duplex DNA by translocating in the 3'-5' direction.</text>
        <dbReference type="EC" id="5.6.2.4"/>
    </reaction>
</comment>
<dbReference type="PROSITE" id="PS51217">
    <property type="entry name" value="UVRD_HELICASE_CTER"/>
    <property type="match status" value="1"/>
</dbReference>
<accession>Q2GE51</accession>
<evidence type="ECO:0000256" key="2">
    <source>
        <dbReference type="ARBA" id="ARBA00022741"/>
    </source>
</evidence>
<dbReference type="KEGG" id="nse:NSE_0356"/>
<dbReference type="EC" id="5.6.2.4" evidence="12"/>
<dbReference type="Gene3D" id="1.10.486.10">
    <property type="entry name" value="PCRA, domain 4"/>
    <property type="match status" value="1"/>
</dbReference>
<dbReference type="GO" id="GO:0043138">
    <property type="term" value="F:3'-5' DNA helicase activity"/>
    <property type="evidence" value="ECO:0007669"/>
    <property type="project" value="UniProtKB-EC"/>
</dbReference>
<evidence type="ECO:0000313" key="18">
    <source>
        <dbReference type="EMBL" id="ABD46052.1"/>
    </source>
</evidence>
<reference evidence="18 19" key="1">
    <citation type="journal article" date="2006" name="PLoS Genet.">
        <title>Comparative genomics of emerging human ehrlichiosis agents.</title>
        <authorList>
            <person name="Dunning Hotopp J.C."/>
            <person name="Lin M."/>
            <person name="Madupu R."/>
            <person name="Crabtree J."/>
            <person name="Angiuoli S.V."/>
            <person name="Eisen J.A."/>
            <person name="Seshadri R."/>
            <person name="Ren Q."/>
            <person name="Wu M."/>
            <person name="Utterback T.R."/>
            <person name="Smith S."/>
            <person name="Lewis M."/>
            <person name="Khouri H."/>
            <person name="Zhang C."/>
            <person name="Niu H."/>
            <person name="Lin Q."/>
            <person name="Ohashi N."/>
            <person name="Zhi N."/>
            <person name="Nelson W."/>
            <person name="Brinkac L.M."/>
            <person name="Dodson R.J."/>
            <person name="Rosovitz M.J."/>
            <person name="Sundaram J."/>
            <person name="Daugherty S.C."/>
            <person name="Davidsen T."/>
            <person name="Durkin A.S."/>
            <person name="Gwinn M."/>
            <person name="Haft D.H."/>
            <person name="Selengut J.D."/>
            <person name="Sullivan S.A."/>
            <person name="Zafar N."/>
            <person name="Zhou L."/>
            <person name="Benahmed F."/>
            <person name="Forberger H."/>
            <person name="Halpin R."/>
            <person name="Mulligan S."/>
            <person name="Robinson J."/>
            <person name="White O."/>
            <person name="Rikihisa Y."/>
            <person name="Tettelin H."/>
        </authorList>
    </citation>
    <scope>NUCLEOTIDE SEQUENCE [LARGE SCALE GENOMIC DNA]</scope>
    <source>
        <strain evidence="19">ATCC VR-367 / Miyayama</strain>
    </source>
</reference>
<keyword evidence="5 15" id="KW-0347">Helicase</keyword>
<dbReference type="HOGENOM" id="CLU_004585_5_2_5"/>
<dbReference type="CDD" id="cd17932">
    <property type="entry name" value="DEXQc_UvrD"/>
    <property type="match status" value="1"/>
</dbReference>
<dbReference type="InterPro" id="IPR014017">
    <property type="entry name" value="DNA_helicase_UvrD-like_C"/>
</dbReference>
<evidence type="ECO:0000256" key="10">
    <source>
        <dbReference type="ARBA" id="ARBA00025289"/>
    </source>
</evidence>
<feature type="binding site" evidence="15">
    <location>
        <begin position="35"/>
        <end position="42"/>
    </location>
    <ligand>
        <name>ATP</name>
        <dbReference type="ChEBI" id="CHEBI:30616"/>
    </ligand>
</feature>
<dbReference type="EMBL" id="CP000237">
    <property type="protein sequence ID" value="ABD46052.1"/>
    <property type="molecule type" value="Genomic_DNA"/>
</dbReference>
<gene>
    <name evidence="18" type="ordered locus">NSE_0356</name>
</gene>
<feature type="domain" description="UvrD-like helicase ATP-binding" evidence="16">
    <location>
        <begin position="14"/>
        <end position="294"/>
    </location>
</feature>
<evidence type="ECO:0000256" key="11">
    <source>
        <dbReference type="ARBA" id="ARBA00034617"/>
    </source>
</evidence>
<comment type="function">
    <text evidence="10">Has both ATPase and helicase activities. Unwinds DNA duplexes with 3' to 5' polarity with respect to the bound strand and initiates unwinding most effectively when a single-stranded region is present. Involved in the post-incision events of nucleotide excision repair and methyl-directed mismatch repair.</text>
</comment>
<keyword evidence="2 15" id="KW-0547">Nucleotide-binding</keyword>
<evidence type="ECO:0000256" key="13">
    <source>
        <dbReference type="ARBA" id="ARBA00034923"/>
    </source>
</evidence>
<dbReference type="STRING" id="222891.NSE_0356"/>
<name>Q2GE51_EHRS3</name>
<evidence type="ECO:0000259" key="17">
    <source>
        <dbReference type="PROSITE" id="PS51217"/>
    </source>
</evidence>
<dbReference type="Pfam" id="PF00580">
    <property type="entry name" value="UvrD-helicase"/>
    <property type="match status" value="1"/>
</dbReference>
<dbReference type="FunFam" id="3.40.50.300:FF:001890">
    <property type="entry name" value="DNA helicase"/>
    <property type="match status" value="1"/>
</dbReference>
<dbReference type="PROSITE" id="PS51198">
    <property type="entry name" value="UVRD_HELICASE_ATP_BIND"/>
    <property type="match status" value="1"/>
</dbReference>
<dbReference type="InterPro" id="IPR000212">
    <property type="entry name" value="DNA_helicase_UvrD/REP"/>
</dbReference>
<evidence type="ECO:0000256" key="6">
    <source>
        <dbReference type="ARBA" id="ARBA00022840"/>
    </source>
</evidence>
<evidence type="ECO:0000256" key="15">
    <source>
        <dbReference type="PROSITE-ProRule" id="PRU00560"/>
    </source>
</evidence>
<keyword evidence="6 15" id="KW-0067">ATP-binding</keyword>
<keyword evidence="9" id="KW-0413">Isomerase</keyword>
<evidence type="ECO:0000256" key="12">
    <source>
        <dbReference type="ARBA" id="ARBA00034808"/>
    </source>
</evidence>
<evidence type="ECO:0000256" key="14">
    <source>
        <dbReference type="ARBA" id="ARBA00048988"/>
    </source>
</evidence>
<evidence type="ECO:0000256" key="5">
    <source>
        <dbReference type="ARBA" id="ARBA00022806"/>
    </source>
</evidence>
<dbReference type="GO" id="GO:0005524">
    <property type="term" value="F:ATP binding"/>
    <property type="evidence" value="ECO:0007669"/>
    <property type="project" value="UniProtKB-UniRule"/>
</dbReference>
<dbReference type="GO" id="GO:0005829">
    <property type="term" value="C:cytosol"/>
    <property type="evidence" value="ECO:0007669"/>
    <property type="project" value="TreeGrafter"/>
</dbReference>
<dbReference type="PANTHER" id="PTHR11070">
    <property type="entry name" value="UVRD / RECB / PCRA DNA HELICASE FAMILY MEMBER"/>
    <property type="match status" value="1"/>
</dbReference>
<dbReference type="AlphaFoldDB" id="Q2GE51"/>
<dbReference type="RefSeq" id="WP_011451751.1">
    <property type="nucleotide sequence ID" value="NC_007798.1"/>
</dbReference>
<keyword evidence="8" id="KW-0234">DNA repair</keyword>
<evidence type="ECO:0000256" key="9">
    <source>
        <dbReference type="ARBA" id="ARBA00023235"/>
    </source>
</evidence>
<dbReference type="Gene3D" id="1.10.10.160">
    <property type="match status" value="1"/>
</dbReference>
<dbReference type="GO" id="GO:0003677">
    <property type="term" value="F:DNA binding"/>
    <property type="evidence" value="ECO:0007669"/>
    <property type="project" value="UniProtKB-KW"/>
</dbReference>
<dbReference type="OrthoDB" id="9806690at2"/>
<evidence type="ECO:0000259" key="16">
    <source>
        <dbReference type="PROSITE" id="PS51198"/>
    </source>
</evidence>
<evidence type="ECO:0000256" key="3">
    <source>
        <dbReference type="ARBA" id="ARBA00022763"/>
    </source>
</evidence>
<proteinExistence type="inferred from homology"/>
<dbReference type="InterPro" id="IPR013986">
    <property type="entry name" value="DExx_box_DNA_helicase_dom_sf"/>
</dbReference>
<evidence type="ECO:0000256" key="8">
    <source>
        <dbReference type="ARBA" id="ARBA00023204"/>
    </source>
</evidence>
<comment type="catalytic activity">
    <reaction evidence="14">
        <text>ATP + H2O = ADP + phosphate + H(+)</text>
        <dbReference type="Rhea" id="RHEA:13065"/>
        <dbReference type="ChEBI" id="CHEBI:15377"/>
        <dbReference type="ChEBI" id="CHEBI:15378"/>
        <dbReference type="ChEBI" id="CHEBI:30616"/>
        <dbReference type="ChEBI" id="CHEBI:43474"/>
        <dbReference type="ChEBI" id="CHEBI:456216"/>
        <dbReference type="EC" id="5.6.2.4"/>
    </reaction>
</comment>
<organism evidence="18 19">
    <name type="scientific">Ehrlichia sennetsu (strain ATCC VR-367 / Miyayama)</name>
    <name type="common">Neorickettsia sennetsu</name>
    <dbReference type="NCBI Taxonomy" id="222891"/>
    <lineage>
        <taxon>Bacteria</taxon>
        <taxon>Pseudomonadati</taxon>
        <taxon>Pseudomonadota</taxon>
        <taxon>Alphaproteobacteria</taxon>
        <taxon>Rickettsiales</taxon>
        <taxon>Anaplasmataceae</taxon>
        <taxon>Ehrlichia</taxon>
    </lineage>
</organism>
<dbReference type="Gene3D" id="3.40.50.300">
    <property type="entry name" value="P-loop containing nucleotide triphosphate hydrolases"/>
    <property type="match status" value="2"/>
</dbReference>